<organism evidence="2 3">
    <name type="scientific">Flavobacterium crocinum</name>
    <dbReference type="NCBI Taxonomy" id="2183896"/>
    <lineage>
        <taxon>Bacteria</taxon>
        <taxon>Pseudomonadati</taxon>
        <taxon>Bacteroidota</taxon>
        <taxon>Flavobacteriia</taxon>
        <taxon>Flavobacteriales</taxon>
        <taxon>Flavobacteriaceae</taxon>
        <taxon>Flavobacterium</taxon>
    </lineage>
</organism>
<dbReference type="Proteomes" id="UP000245250">
    <property type="component" value="Chromosome"/>
</dbReference>
<dbReference type="GO" id="GO:0009307">
    <property type="term" value="P:DNA restriction-modification system"/>
    <property type="evidence" value="ECO:0007669"/>
    <property type="project" value="InterPro"/>
</dbReference>
<evidence type="ECO:0000313" key="2">
    <source>
        <dbReference type="EMBL" id="AWK02820.1"/>
    </source>
</evidence>
<dbReference type="PANTHER" id="PTHR30015:SF7">
    <property type="entry name" value="TYPE IV METHYL-DIRECTED RESTRICTION ENZYME ECOKMRR"/>
    <property type="match status" value="1"/>
</dbReference>
<dbReference type="InterPro" id="IPR052906">
    <property type="entry name" value="Type_IV_Methyl-Rstrct_Enzyme"/>
</dbReference>
<dbReference type="AlphaFoldDB" id="A0A2S1YFK8"/>
<evidence type="ECO:0000259" key="1">
    <source>
        <dbReference type="Pfam" id="PF04471"/>
    </source>
</evidence>
<dbReference type="Pfam" id="PF04471">
    <property type="entry name" value="Mrr_cat"/>
    <property type="match status" value="1"/>
</dbReference>
<accession>A0A2S1YFK8</accession>
<reference evidence="2 3" key="1">
    <citation type="submission" date="2018-05" db="EMBL/GenBank/DDBJ databases">
        <title>Genome sequencing of Flavobacterium sp. HYN0056.</title>
        <authorList>
            <person name="Yi H."/>
            <person name="Baek C."/>
        </authorList>
    </citation>
    <scope>NUCLEOTIDE SEQUENCE [LARGE SCALE GENOMIC DNA]</scope>
    <source>
        <strain evidence="2 3">HYN0056</strain>
    </source>
</reference>
<evidence type="ECO:0000313" key="3">
    <source>
        <dbReference type="Proteomes" id="UP000245250"/>
    </source>
</evidence>
<dbReference type="KEGG" id="fcr:HYN56_00755"/>
<sequence length="194" mass="22038">MVENFRKILGGGSVANVECFFGLNGSLKNLDYNKSDLPLSEVRNYLVRNYENRFDVNPRLFEKLVADVYKDFGYDTICSGYTNDGGIDVVLRNNNSTIGVQVKRSKNKIKLEQIRSLLGALIINGHKNGMFVCSSDFQKGTYAIAERFSIELINGNRFYGQLKEAQIIRNKLSDIDVTAIRNLYYDDCYPMNSL</sequence>
<dbReference type="GO" id="GO:0003677">
    <property type="term" value="F:DNA binding"/>
    <property type="evidence" value="ECO:0007669"/>
    <property type="project" value="InterPro"/>
</dbReference>
<dbReference type="InterPro" id="IPR011856">
    <property type="entry name" value="tRNA_endonuc-like_dom_sf"/>
</dbReference>
<dbReference type="SUPFAM" id="SSF52980">
    <property type="entry name" value="Restriction endonuclease-like"/>
    <property type="match status" value="1"/>
</dbReference>
<dbReference type="PANTHER" id="PTHR30015">
    <property type="entry name" value="MRR RESTRICTION SYSTEM PROTEIN"/>
    <property type="match status" value="1"/>
</dbReference>
<dbReference type="InterPro" id="IPR007560">
    <property type="entry name" value="Restrct_endonuc_IV_Mrr"/>
</dbReference>
<dbReference type="GO" id="GO:0015666">
    <property type="term" value="F:restriction endodeoxyribonuclease activity"/>
    <property type="evidence" value="ECO:0007669"/>
    <property type="project" value="TreeGrafter"/>
</dbReference>
<dbReference type="Gene3D" id="3.40.1350.10">
    <property type="match status" value="1"/>
</dbReference>
<keyword evidence="3" id="KW-1185">Reference proteome</keyword>
<dbReference type="EMBL" id="CP029255">
    <property type="protein sequence ID" value="AWK02820.1"/>
    <property type="molecule type" value="Genomic_DNA"/>
</dbReference>
<proteinExistence type="predicted"/>
<dbReference type="InterPro" id="IPR011335">
    <property type="entry name" value="Restrct_endonuc-II-like"/>
</dbReference>
<feature type="domain" description="Restriction endonuclease type IV Mrr" evidence="1">
    <location>
        <begin position="56"/>
        <end position="158"/>
    </location>
</feature>
<gene>
    <name evidence="2" type="ORF">HYN56_00755</name>
</gene>
<name>A0A2S1YFK8_9FLAO</name>
<protein>
    <recommendedName>
        <fullName evidence="1">Restriction endonuclease type IV Mrr domain-containing protein</fullName>
    </recommendedName>
</protein>